<keyword evidence="2" id="KW-0472">Membrane</keyword>
<keyword evidence="2" id="KW-0812">Transmembrane</keyword>
<keyword evidence="4" id="KW-1185">Reference proteome</keyword>
<evidence type="ECO:0000313" key="3">
    <source>
        <dbReference type="EMBL" id="MFD1845077.1"/>
    </source>
</evidence>
<feature type="region of interest" description="Disordered" evidence="1">
    <location>
        <begin position="71"/>
        <end position="171"/>
    </location>
</feature>
<reference evidence="4" key="1">
    <citation type="journal article" date="2019" name="Int. J. Syst. Evol. Microbiol.">
        <title>The Global Catalogue of Microorganisms (GCM) 10K type strain sequencing project: providing services to taxonomists for standard genome sequencing and annotation.</title>
        <authorList>
            <consortium name="The Broad Institute Genomics Platform"/>
            <consortium name="The Broad Institute Genome Sequencing Center for Infectious Disease"/>
            <person name="Wu L."/>
            <person name="Ma J."/>
        </authorList>
    </citation>
    <scope>NUCLEOTIDE SEQUENCE [LARGE SCALE GENOMIC DNA]</scope>
    <source>
        <strain evidence="4">JCM 11496</strain>
    </source>
</reference>
<keyword evidence="2" id="KW-1133">Transmembrane helix</keyword>
<protein>
    <submittedName>
        <fullName evidence="3">Uncharacterized protein</fullName>
    </submittedName>
</protein>
<dbReference type="Proteomes" id="UP001597307">
    <property type="component" value="Unassembled WGS sequence"/>
</dbReference>
<dbReference type="EMBL" id="JBHUGA010000002">
    <property type="protein sequence ID" value="MFD1845077.1"/>
    <property type="molecule type" value="Genomic_DNA"/>
</dbReference>
<comment type="caution">
    <text evidence="3">The sequence shown here is derived from an EMBL/GenBank/DDBJ whole genome shotgun (WGS) entry which is preliminary data.</text>
</comment>
<feature type="compositionally biased region" description="Low complexity" evidence="1">
    <location>
        <begin position="81"/>
        <end position="107"/>
    </location>
</feature>
<accession>A0ABW4Q160</accession>
<feature type="transmembrane region" description="Helical" evidence="2">
    <location>
        <begin position="44"/>
        <end position="62"/>
    </location>
</feature>
<name>A0ABW4Q160_9MICC</name>
<dbReference type="RefSeq" id="WP_343877055.1">
    <property type="nucleotide sequence ID" value="NZ_BAAAIJ010000002.1"/>
</dbReference>
<organism evidence="3 4">
    <name type="scientific">Arthrobacter flavus</name>
    <dbReference type="NCBI Taxonomy" id="95172"/>
    <lineage>
        <taxon>Bacteria</taxon>
        <taxon>Bacillati</taxon>
        <taxon>Actinomycetota</taxon>
        <taxon>Actinomycetes</taxon>
        <taxon>Micrococcales</taxon>
        <taxon>Micrococcaceae</taxon>
        <taxon>Arthrobacter</taxon>
    </lineage>
</organism>
<feature type="transmembrane region" description="Helical" evidence="2">
    <location>
        <begin position="20"/>
        <end position="38"/>
    </location>
</feature>
<evidence type="ECO:0000313" key="4">
    <source>
        <dbReference type="Proteomes" id="UP001597307"/>
    </source>
</evidence>
<evidence type="ECO:0000256" key="1">
    <source>
        <dbReference type="SAM" id="MobiDB-lite"/>
    </source>
</evidence>
<gene>
    <name evidence="3" type="ORF">ACFSFX_00495</name>
</gene>
<dbReference type="PROSITE" id="PS51257">
    <property type="entry name" value="PROKAR_LIPOPROTEIN"/>
    <property type="match status" value="1"/>
</dbReference>
<sequence>MALGRHSAEPVKRQKPANDLLAWGVFISVACLGSIWVLDLDPGPGLLLSAMPAAAFGVVWILTNGALTPHPAGAHSAQRQLAPTAPSAALGTTAPAATPEPALPARARPAHERPASDASIPTAASRWVQEFGPPDTGPLPVQTYRRNRGSGVFAGSVEQRSDGRQWSHSRA</sequence>
<proteinExistence type="predicted"/>
<evidence type="ECO:0000256" key="2">
    <source>
        <dbReference type="SAM" id="Phobius"/>
    </source>
</evidence>